<dbReference type="STRING" id="93625.A0A409XM44"/>
<feature type="compositionally biased region" description="Polar residues" evidence="1">
    <location>
        <begin position="220"/>
        <end position="229"/>
    </location>
</feature>
<feature type="compositionally biased region" description="Gly residues" evidence="1">
    <location>
        <begin position="16"/>
        <end position="27"/>
    </location>
</feature>
<reference evidence="3 4" key="1">
    <citation type="journal article" date="2018" name="Evol. Lett.">
        <title>Horizontal gene cluster transfer increased hallucinogenic mushroom diversity.</title>
        <authorList>
            <person name="Reynolds H.T."/>
            <person name="Vijayakumar V."/>
            <person name="Gluck-Thaler E."/>
            <person name="Korotkin H.B."/>
            <person name="Matheny P.B."/>
            <person name="Slot J.C."/>
        </authorList>
    </citation>
    <scope>NUCLEOTIDE SEQUENCE [LARGE SCALE GENOMIC DNA]</scope>
    <source>
        <strain evidence="3 4">2631</strain>
    </source>
</reference>
<feature type="compositionally biased region" description="Basic and acidic residues" evidence="1">
    <location>
        <begin position="696"/>
        <end position="716"/>
    </location>
</feature>
<organism evidence="3 4">
    <name type="scientific">Psilocybe cyanescens</name>
    <dbReference type="NCBI Taxonomy" id="93625"/>
    <lineage>
        <taxon>Eukaryota</taxon>
        <taxon>Fungi</taxon>
        <taxon>Dikarya</taxon>
        <taxon>Basidiomycota</taxon>
        <taxon>Agaricomycotina</taxon>
        <taxon>Agaricomycetes</taxon>
        <taxon>Agaricomycetidae</taxon>
        <taxon>Agaricales</taxon>
        <taxon>Agaricineae</taxon>
        <taxon>Strophariaceae</taxon>
        <taxon>Psilocybe</taxon>
    </lineage>
</organism>
<feature type="compositionally biased region" description="Polar residues" evidence="1">
    <location>
        <begin position="117"/>
        <end position="131"/>
    </location>
</feature>
<feature type="region of interest" description="Disordered" evidence="1">
    <location>
        <begin position="522"/>
        <end position="642"/>
    </location>
</feature>
<feature type="compositionally biased region" description="Low complexity" evidence="1">
    <location>
        <begin position="546"/>
        <end position="555"/>
    </location>
</feature>
<dbReference type="InterPro" id="IPR023214">
    <property type="entry name" value="HAD_sf"/>
</dbReference>
<dbReference type="EMBL" id="NHYD01001250">
    <property type="protein sequence ID" value="PPQ91766.1"/>
    <property type="molecule type" value="Genomic_DNA"/>
</dbReference>
<feature type="compositionally biased region" description="Low complexity" evidence="1">
    <location>
        <begin position="580"/>
        <end position="604"/>
    </location>
</feature>
<dbReference type="Proteomes" id="UP000283269">
    <property type="component" value="Unassembled WGS sequence"/>
</dbReference>
<comment type="caution">
    <text evidence="3">The sequence shown here is derived from an EMBL/GenBank/DDBJ whole genome shotgun (WGS) entry which is preliminary data.</text>
</comment>
<dbReference type="Gene3D" id="3.40.50.1000">
    <property type="entry name" value="HAD superfamily/HAD-like"/>
    <property type="match status" value="1"/>
</dbReference>
<feature type="region of interest" description="Disordered" evidence="1">
    <location>
        <begin position="210"/>
        <end position="250"/>
    </location>
</feature>
<evidence type="ECO:0000259" key="2">
    <source>
        <dbReference type="SMART" id="SM00577"/>
    </source>
</evidence>
<evidence type="ECO:0000256" key="1">
    <source>
        <dbReference type="SAM" id="MobiDB-lite"/>
    </source>
</evidence>
<feature type="compositionally biased region" description="Polar residues" evidence="1">
    <location>
        <begin position="833"/>
        <end position="842"/>
    </location>
</feature>
<gene>
    <name evidence="3" type="ORF">CVT25_000591</name>
</gene>
<feature type="compositionally biased region" description="Basic and acidic residues" evidence="1">
    <location>
        <begin position="757"/>
        <end position="766"/>
    </location>
</feature>
<feature type="compositionally biased region" description="Low complexity" evidence="1">
    <location>
        <begin position="718"/>
        <end position="729"/>
    </location>
</feature>
<proteinExistence type="predicted"/>
<feature type="region of interest" description="Disordered" evidence="1">
    <location>
        <begin position="67"/>
        <end position="197"/>
    </location>
</feature>
<feature type="compositionally biased region" description="Low complexity" evidence="1">
    <location>
        <begin position="67"/>
        <end position="113"/>
    </location>
</feature>
<feature type="compositionally biased region" description="Pro residues" evidence="1">
    <location>
        <begin position="431"/>
        <end position="442"/>
    </location>
</feature>
<feature type="region of interest" description="Disordered" evidence="1">
    <location>
        <begin position="696"/>
        <end position="774"/>
    </location>
</feature>
<feature type="compositionally biased region" description="Low complexity" evidence="1">
    <location>
        <begin position="155"/>
        <end position="180"/>
    </location>
</feature>
<protein>
    <recommendedName>
        <fullName evidence="2">FCP1 homology domain-containing protein</fullName>
    </recommendedName>
</protein>
<feature type="compositionally biased region" description="Low complexity" evidence="1">
    <location>
        <begin position="443"/>
        <end position="479"/>
    </location>
</feature>
<evidence type="ECO:0000313" key="4">
    <source>
        <dbReference type="Proteomes" id="UP000283269"/>
    </source>
</evidence>
<dbReference type="InParanoid" id="A0A409XM44"/>
<name>A0A409XM44_PSICY</name>
<evidence type="ECO:0000313" key="3">
    <source>
        <dbReference type="EMBL" id="PPQ91766.1"/>
    </source>
</evidence>
<accession>A0A409XM44</accession>
<feature type="region of interest" description="Disordered" evidence="1">
    <location>
        <begin position="1"/>
        <end position="27"/>
    </location>
</feature>
<feature type="compositionally biased region" description="Low complexity" evidence="1">
    <location>
        <begin position="563"/>
        <end position="573"/>
    </location>
</feature>
<feature type="compositionally biased region" description="Basic and acidic residues" evidence="1">
    <location>
        <begin position="616"/>
        <end position="634"/>
    </location>
</feature>
<dbReference type="OrthoDB" id="1711508at2759"/>
<feature type="region of interest" description="Disordered" evidence="1">
    <location>
        <begin position="792"/>
        <end position="864"/>
    </location>
</feature>
<feature type="region of interest" description="Disordered" evidence="1">
    <location>
        <begin position="410"/>
        <end position="479"/>
    </location>
</feature>
<keyword evidence="4" id="KW-1185">Reference proteome</keyword>
<feature type="compositionally biased region" description="Pro residues" evidence="1">
    <location>
        <begin position="854"/>
        <end position="864"/>
    </location>
</feature>
<feature type="compositionally biased region" description="Basic and acidic residues" evidence="1">
    <location>
        <begin position="816"/>
        <end position="832"/>
    </location>
</feature>
<feature type="compositionally biased region" description="Low complexity" evidence="1">
    <location>
        <begin position="418"/>
        <end position="430"/>
    </location>
</feature>
<dbReference type="InterPro" id="IPR004274">
    <property type="entry name" value="FCP1_dom"/>
</dbReference>
<feature type="domain" description="FCP1 homology" evidence="2">
    <location>
        <begin position="267"/>
        <end position="517"/>
    </location>
</feature>
<feature type="compositionally biased region" description="Low complexity" evidence="1">
    <location>
        <begin position="843"/>
        <end position="853"/>
    </location>
</feature>
<feature type="compositionally biased region" description="Polar residues" evidence="1">
    <location>
        <begin position="801"/>
        <end position="815"/>
    </location>
</feature>
<sequence length="921" mass="99807">MSPSRGYRRDGSGRNVQGGGGYGHGYGNGYVSANVNANFANAYGNAYAGYGYADGYTNGNGYSEYEQYQYQHQHQYQPEQYQPEQYQPEQYQSQQYQQQYSQQQYPPQYQQYHDASSYDTYNAQSQHQHSIPQRRPSPSYAAYNDSSAARRRPFAQSSRGYSTYSSSSTHPSSPSSSSRRPAPPRRPQPPSEQPLLMPASSAFGDLLASRAGSRSPRRFGNNSDTNPGKRSSSPPPQQQQQRRTEPREEYLRASLAPSWHVDAPASARKLIVLDLNGSLLLRSAHQKRAPLPRYGHHHGQSQEASATDPYADPYAFRPVRTVHPRPYLSAFVAYILHPATKTWLDTMVWSSAQPHSVDDMVERCFKERRQELRAVWARDTLGLSGDEYYKKSLTLKDLEKPWAELPIIASADAKPESTPESDSSPSSSPLPSSPPASDPTPTAPSASSDPTPATTATPPSPSQSQSQSHPHTPPHSSAYTHHSALSTLLIDDSPLKAALQPWNHLVIREYVQEVRRRDLEVAEAERGRRDAEGGADAQPRSDDLPASTSASASTETEAEAEIKTPTATAESTPAEPPATDPISTSTATTTTTTNNDGTGTADTDAQSRRTLKRLQKKEAGKLKRAADERARAVDQGESPASGAEYDQTLLAVVGILDRVRWEGNVAGWMRGGGLVSVEGVDFDLEGDVSENEAVKEKGVKQDAVALKHENKHEKPGESTARTRTHTPPTRSRDASPSPGPPSSTSSPAPNSKKRRRVGEEGAEKNTDMGMGMDTSSDVALTATKVADVRSMDTSADGVNASPAQAQAPETATGTKKTNDEASLEKDKEKEEQTATGVPTISEPTSTPTNAAAAPTPPPLPPPSPKLWYEHREILAFWAERGRKALGELGIEVQSGIVLNGGGNGNGNGNGRAKASQLSMFL</sequence>
<dbReference type="AlphaFoldDB" id="A0A409XM44"/>
<dbReference type="SMART" id="SM00577">
    <property type="entry name" value="CPDc"/>
    <property type="match status" value="1"/>
</dbReference>
<feature type="compositionally biased region" description="Basic and acidic residues" evidence="1">
    <location>
        <begin position="522"/>
        <end position="532"/>
    </location>
</feature>